<sequence>GCFRWKNKYPWCIIEVKSKYFPAVFKKIEKNKKNGQENGNFDAKPVFDQIDFFIWF</sequence>
<evidence type="ECO:0000313" key="2">
    <source>
        <dbReference type="Proteomes" id="UP000478052"/>
    </source>
</evidence>
<evidence type="ECO:0000313" key="1">
    <source>
        <dbReference type="EMBL" id="KAF0759337.1"/>
    </source>
</evidence>
<proteinExistence type="predicted"/>
<accession>A0A6G0YNS3</accession>
<organism evidence="1 2">
    <name type="scientific">Aphis craccivora</name>
    <name type="common">Cowpea aphid</name>
    <dbReference type="NCBI Taxonomy" id="307492"/>
    <lineage>
        <taxon>Eukaryota</taxon>
        <taxon>Metazoa</taxon>
        <taxon>Ecdysozoa</taxon>
        <taxon>Arthropoda</taxon>
        <taxon>Hexapoda</taxon>
        <taxon>Insecta</taxon>
        <taxon>Pterygota</taxon>
        <taxon>Neoptera</taxon>
        <taxon>Paraneoptera</taxon>
        <taxon>Hemiptera</taxon>
        <taxon>Sternorrhyncha</taxon>
        <taxon>Aphidomorpha</taxon>
        <taxon>Aphidoidea</taxon>
        <taxon>Aphididae</taxon>
        <taxon>Aphidini</taxon>
        <taxon>Aphis</taxon>
        <taxon>Aphis</taxon>
    </lineage>
</organism>
<dbReference type="Proteomes" id="UP000478052">
    <property type="component" value="Unassembled WGS sequence"/>
</dbReference>
<name>A0A6G0YNS3_APHCR</name>
<dbReference type="AlphaFoldDB" id="A0A6G0YNS3"/>
<feature type="non-terminal residue" evidence="1">
    <location>
        <position position="1"/>
    </location>
</feature>
<keyword evidence="2" id="KW-1185">Reference proteome</keyword>
<reference evidence="1 2" key="1">
    <citation type="submission" date="2019-08" db="EMBL/GenBank/DDBJ databases">
        <title>Whole genome of Aphis craccivora.</title>
        <authorList>
            <person name="Voronova N.V."/>
            <person name="Shulinski R.S."/>
            <person name="Bandarenka Y.V."/>
            <person name="Zhorov D.G."/>
            <person name="Warner D."/>
        </authorList>
    </citation>
    <scope>NUCLEOTIDE SEQUENCE [LARGE SCALE GENOMIC DNA]</scope>
    <source>
        <strain evidence="1">180601</strain>
        <tissue evidence="1">Whole Body</tissue>
    </source>
</reference>
<gene>
    <name evidence="1" type="ORF">FWK35_00013961</name>
</gene>
<comment type="caution">
    <text evidence="1">The sequence shown here is derived from an EMBL/GenBank/DDBJ whole genome shotgun (WGS) entry which is preliminary data.</text>
</comment>
<dbReference type="EMBL" id="VUJU01003028">
    <property type="protein sequence ID" value="KAF0759337.1"/>
    <property type="molecule type" value="Genomic_DNA"/>
</dbReference>
<protein>
    <submittedName>
        <fullName evidence="1">Uncharacterized protein</fullName>
    </submittedName>
</protein>